<keyword evidence="2" id="KW-0547">Nucleotide-binding</keyword>
<dbReference type="Pfam" id="PF00005">
    <property type="entry name" value="ABC_tran"/>
    <property type="match status" value="1"/>
</dbReference>
<evidence type="ECO:0000256" key="2">
    <source>
        <dbReference type="ARBA" id="ARBA00022741"/>
    </source>
</evidence>
<dbReference type="SUPFAM" id="SSF52540">
    <property type="entry name" value="P-loop containing nucleoside triphosphate hydrolases"/>
    <property type="match status" value="1"/>
</dbReference>
<dbReference type="SMART" id="SM00382">
    <property type="entry name" value="AAA"/>
    <property type="match status" value="1"/>
</dbReference>
<evidence type="ECO:0000313" key="6">
    <source>
        <dbReference type="EMBL" id="GAB95733.1"/>
    </source>
</evidence>
<dbReference type="STRING" id="1184609.KILIM_026_00040"/>
<keyword evidence="1" id="KW-0813">Transport</keyword>
<evidence type="ECO:0000256" key="3">
    <source>
        <dbReference type="ARBA" id="ARBA00022840"/>
    </source>
</evidence>
<evidence type="ECO:0000313" key="7">
    <source>
        <dbReference type="Proteomes" id="UP000008366"/>
    </source>
</evidence>
<feature type="domain" description="ABC transporter" evidence="5">
    <location>
        <begin position="31"/>
        <end position="251"/>
    </location>
</feature>
<dbReference type="InterPro" id="IPR003439">
    <property type="entry name" value="ABC_transporter-like_ATP-bd"/>
</dbReference>
<dbReference type="InterPro" id="IPR027417">
    <property type="entry name" value="P-loop_NTPase"/>
</dbReference>
<proteinExistence type="predicted"/>
<keyword evidence="3 6" id="KW-0067">ATP-binding</keyword>
<dbReference type="eggNOG" id="COG1131">
    <property type="taxonomic scope" value="Bacteria"/>
</dbReference>
<dbReference type="InterPro" id="IPR051782">
    <property type="entry name" value="ABC_Transporter_VariousFunc"/>
</dbReference>
<dbReference type="InterPro" id="IPR003593">
    <property type="entry name" value="AAA+_ATPase"/>
</dbReference>
<keyword evidence="7" id="KW-1185">Reference proteome</keyword>
<sequence length="305" mass="32586">MNTPTDRSDLGTGARDSGPTERPATNDAVGTDADALTITDLVKRFDDFTLEGIDLQVPRGYVVGLVGANGSGKTTTIGCALGLVVPGSGTIDIPPMDRVGVVLDSHYFVPWWTPTSLENAVRPFYPRWSPERYRSLLVRFGIKTGTKIQDLSRGQTMRLQLAVALAHDPDLLILDEPTSGLDPLARDGFVDVIADFMTDESHSVLFSTHITADLEKIADHVVVLADGRVAATASTADLIEQYRLVRGGPDELTDELRATLLGLREHPVGFEGLARSGDADSWGGLVVEAPSLDQIVVGIAKGVAS</sequence>
<dbReference type="CDD" id="cd03230">
    <property type="entry name" value="ABC_DR_subfamily_A"/>
    <property type="match status" value="1"/>
</dbReference>
<dbReference type="OrthoDB" id="9804819at2"/>
<gene>
    <name evidence="6" type="ORF">KILIM_026_00040</name>
</gene>
<protein>
    <submittedName>
        <fullName evidence="6">Putative ABC transporter ATP-binding protein</fullName>
    </submittedName>
</protein>
<dbReference type="Gene3D" id="3.40.50.300">
    <property type="entry name" value="P-loop containing nucleotide triphosphate hydrolases"/>
    <property type="match status" value="1"/>
</dbReference>
<name>K6VHQ2_9MICO</name>
<dbReference type="GO" id="GO:0016887">
    <property type="term" value="F:ATP hydrolysis activity"/>
    <property type="evidence" value="ECO:0007669"/>
    <property type="project" value="InterPro"/>
</dbReference>
<evidence type="ECO:0000256" key="4">
    <source>
        <dbReference type="SAM" id="MobiDB-lite"/>
    </source>
</evidence>
<reference evidence="6 7" key="1">
    <citation type="submission" date="2012-08" db="EMBL/GenBank/DDBJ databases">
        <title>Whole genome shotgun sequence of Kineosphaera limosa NBRC 100340.</title>
        <authorList>
            <person name="Yoshida I."/>
            <person name="Isaki S."/>
            <person name="Hosoyama A."/>
            <person name="Tsuchikane K."/>
            <person name="Katsumata H."/>
            <person name="Ando Y."/>
            <person name="Ohji S."/>
            <person name="Hamada M."/>
            <person name="Tamura T."/>
            <person name="Yamazoe A."/>
            <person name="Yamazaki S."/>
            <person name="Fujita N."/>
        </authorList>
    </citation>
    <scope>NUCLEOTIDE SEQUENCE [LARGE SCALE GENOMIC DNA]</scope>
    <source>
        <strain evidence="6 7">NBRC 100340</strain>
    </source>
</reference>
<comment type="caution">
    <text evidence="6">The sequence shown here is derived from an EMBL/GenBank/DDBJ whole genome shotgun (WGS) entry which is preliminary data.</text>
</comment>
<dbReference type="EMBL" id="BAHD01000026">
    <property type="protein sequence ID" value="GAB95733.1"/>
    <property type="molecule type" value="Genomic_DNA"/>
</dbReference>
<dbReference type="AlphaFoldDB" id="K6VHQ2"/>
<dbReference type="PANTHER" id="PTHR42939:SF3">
    <property type="entry name" value="ABC TRANSPORTER ATP-BINDING COMPONENT"/>
    <property type="match status" value="1"/>
</dbReference>
<evidence type="ECO:0000256" key="1">
    <source>
        <dbReference type="ARBA" id="ARBA00022448"/>
    </source>
</evidence>
<feature type="region of interest" description="Disordered" evidence="4">
    <location>
        <begin position="1"/>
        <end position="30"/>
    </location>
</feature>
<dbReference type="PROSITE" id="PS50893">
    <property type="entry name" value="ABC_TRANSPORTER_2"/>
    <property type="match status" value="1"/>
</dbReference>
<dbReference type="RefSeq" id="WP_006592265.1">
    <property type="nucleotide sequence ID" value="NZ_BAHD01000026.1"/>
</dbReference>
<organism evidence="6 7">
    <name type="scientific">Kineosphaera limosa NBRC 100340</name>
    <dbReference type="NCBI Taxonomy" id="1184609"/>
    <lineage>
        <taxon>Bacteria</taxon>
        <taxon>Bacillati</taxon>
        <taxon>Actinomycetota</taxon>
        <taxon>Actinomycetes</taxon>
        <taxon>Micrococcales</taxon>
        <taxon>Dermatophilaceae</taxon>
        <taxon>Kineosphaera</taxon>
    </lineage>
</organism>
<dbReference type="PANTHER" id="PTHR42939">
    <property type="entry name" value="ABC TRANSPORTER ATP-BINDING PROTEIN ALBC-RELATED"/>
    <property type="match status" value="1"/>
</dbReference>
<dbReference type="Proteomes" id="UP000008366">
    <property type="component" value="Unassembled WGS sequence"/>
</dbReference>
<dbReference type="GO" id="GO:0005524">
    <property type="term" value="F:ATP binding"/>
    <property type="evidence" value="ECO:0007669"/>
    <property type="project" value="UniProtKB-KW"/>
</dbReference>
<accession>K6VHQ2</accession>
<evidence type="ECO:0000259" key="5">
    <source>
        <dbReference type="PROSITE" id="PS50893"/>
    </source>
</evidence>